<accession>A0ABZ2TJE8</accession>
<sequence length="102" mass="12366">MTLDETCFLTRYQIRLFGIFRIDSKYMGYTKEEVDRIIEKRCLPSEMREAVERIISTEDYEQSIDDLNHLEAKCYRFEPNHPRYDSRRDEFPGVEEREMEAA</sequence>
<proteinExistence type="predicted"/>
<evidence type="ECO:0000313" key="3">
    <source>
        <dbReference type="Proteomes" id="UP001281305"/>
    </source>
</evidence>
<evidence type="ECO:0000313" key="2">
    <source>
        <dbReference type="EMBL" id="WYK19863.1"/>
    </source>
</evidence>
<evidence type="ECO:0000256" key="1">
    <source>
        <dbReference type="SAM" id="MobiDB-lite"/>
    </source>
</evidence>
<feature type="region of interest" description="Disordered" evidence="1">
    <location>
        <begin position="79"/>
        <end position="102"/>
    </location>
</feature>
<dbReference type="Proteomes" id="UP001281305">
    <property type="component" value="Chromosome"/>
</dbReference>
<organism evidence="2 3">
    <name type="scientific">Roseovarius rhodophyticola</name>
    <dbReference type="NCBI Taxonomy" id="3080827"/>
    <lineage>
        <taxon>Bacteria</taxon>
        <taxon>Pseudomonadati</taxon>
        <taxon>Pseudomonadota</taxon>
        <taxon>Alphaproteobacteria</taxon>
        <taxon>Rhodobacterales</taxon>
        <taxon>Roseobacteraceae</taxon>
        <taxon>Roseovarius</taxon>
    </lineage>
</organism>
<reference evidence="2 3" key="1">
    <citation type="submission" date="2024-02" db="EMBL/GenBank/DDBJ databases">
        <title>Roseovarius strain W115 nov., isolated from a marine algae.</title>
        <authorList>
            <person name="Lee M.W."/>
            <person name="Lee J.K."/>
            <person name="Kim J.M."/>
            <person name="Choi D.G."/>
            <person name="Baek J.H."/>
            <person name="Bayburt H."/>
            <person name="Jung J.J."/>
            <person name="Han D.M."/>
            <person name="Jeon C.O."/>
        </authorList>
    </citation>
    <scope>NUCLEOTIDE SEQUENCE [LARGE SCALE GENOMIC DNA]</scope>
    <source>
        <strain evidence="2 3">W115</strain>
    </source>
</reference>
<gene>
    <name evidence="2" type="ORF">RZS32_008485</name>
</gene>
<dbReference type="RefSeq" id="WP_317056561.1">
    <property type="nucleotide sequence ID" value="NZ_CP146606.1"/>
</dbReference>
<name>A0ABZ2TJE8_9RHOB</name>
<keyword evidence="3" id="KW-1185">Reference proteome</keyword>
<dbReference type="EMBL" id="CP146606">
    <property type="protein sequence ID" value="WYK19863.1"/>
    <property type="molecule type" value="Genomic_DNA"/>
</dbReference>
<protein>
    <submittedName>
        <fullName evidence="2">Uncharacterized protein</fullName>
    </submittedName>
</protein>